<name>A0A967AC83_9FLAO</name>
<organism evidence="1 2">
    <name type="scientific">Psychroflexus maritimus</name>
    <dbReference type="NCBI Taxonomy" id="2714865"/>
    <lineage>
        <taxon>Bacteria</taxon>
        <taxon>Pseudomonadati</taxon>
        <taxon>Bacteroidota</taxon>
        <taxon>Flavobacteriia</taxon>
        <taxon>Flavobacteriales</taxon>
        <taxon>Flavobacteriaceae</taxon>
        <taxon>Psychroflexus</taxon>
    </lineage>
</organism>
<dbReference type="EMBL" id="JAANAS010000039">
    <property type="protein sequence ID" value="NGZ89592.1"/>
    <property type="molecule type" value="Genomic_DNA"/>
</dbReference>
<sequence length="151" mass="17329">MLLNVSYNRPKIKEKIDDSVGKAFSLMERIKLKGIGSGKLFIDTTSVQIHNLLILDNNLNVCGIEIRPNGIILSFRSLLETYALVIPFWKLKLYKGQADVYSVYCDNYFVKIKAKDRSHHKFFQKVLDFKLENYDSKLASPNPRKASGNDQ</sequence>
<reference evidence="1" key="1">
    <citation type="submission" date="2020-03" db="EMBL/GenBank/DDBJ databases">
        <title>Psychroflexus Maritimus sp. nov., isolate from marine sediment.</title>
        <authorList>
            <person name="Zhong Y.-L."/>
        </authorList>
    </citation>
    <scope>NUCLEOTIDE SEQUENCE</scope>
    <source>
        <strain evidence="1">C1</strain>
    </source>
</reference>
<gene>
    <name evidence="1" type="ORF">G7034_04925</name>
</gene>
<protein>
    <submittedName>
        <fullName evidence="1">Uncharacterized protein</fullName>
    </submittedName>
</protein>
<keyword evidence="2" id="KW-1185">Reference proteome</keyword>
<evidence type="ECO:0000313" key="2">
    <source>
        <dbReference type="Proteomes" id="UP000643701"/>
    </source>
</evidence>
<accession>A0A967AC83</accession>
<dbReference type="RefSeq" id="WP_166399855.1">
    <property type="nucleotide sequence ID" value="NZ_JAANAS010000039.1"/>
</dbReference>
<dbReference type="AlphaFoldDB" id="A0A967AC83"/>
<dbReference type="Proteomes" id="UP000643701">
    <property type="component" value="Unassembled WGS sequence"/>
</dbReference>
<proteinExistence type="predicted"/>
<evidence type="ECO:0000313" key="1">
    <source>
        <dbReference type="EMBL" id="NGZ89592.1"/>
    </source>
</evidence>
<comment type="caution">
    <text evidence="1">The sequence shown here is derived from an EMBL/GenBank/DDBJ whole genome shotgun (WGS) entry which is preliminary data.</text>
</comment>